<dbReference type="PANTHER" id="PTHR48051">
    <property type="match status" value="1"/>
</dbReference>
<dbReference type="InterPro" id="IPR004344">
    <property type="entry name" value="TTL/TTLL_fam"/>
</dbReference>
<organism evidence="4 5">
    <name type="scientific">Streblomastix strix</name>
    <dbReference type="NCBI Taxonomy" id="222440"/>
    <lineage>
        <taxon>Eukaryota</taxon>
        <taxon>Metamonada</taxon>
        <taxon>Preaxostyla</taxon>
        <taxon>Oxymonadida</taxon>
        <taxon>Streblomastigidae</taxon>
        <taxon>Streblomastix</taxon>
    </lineage>
</organism>
<dbReference type="SUPFAM" id="SSF52058">
    <property type="entry name" value="L domain-like"/>
    <property type="match status" value="1"/>
</dbReference>
<dbReference type="Pfam" id="PF13855">
    <property type="entry name" value="LRR_8"/>
    <property type="match status" value="1"/>
</dbReference>
<feature type="transmembrane region" description="Helical" evidence="3">
    <location>
        <begin position="48"/>
        <end position="68"/>
    </location>
</feature>
<dbReference type="Gene3D" id="3.30.470.20">
    <property type="entry name" value="ATP-grasp fold, B domain"/>
    <property type="match status" value="1"/>
</dbReference>
<dbReference type="InterPro" id="IPR050216">
    <property type="entry name" value="LRR_domain-containing"/>
</dbReference>
<dbReference type="Pfam" id="PF03133">
    <property type="entry name" value="TTL"/>
    <property type="match status" value="1"/>
</dbReference>
<feature type="transmembrane region" description="Helical" evidence="3">
    <location>
        <begin position="12"/>
        <end position="28"/>
    </location>
</feature>
<dbReference type="Proteomes" id="UP000324800">
    <property type="component" value="Unassembled WGS sequence"/>
</dbReference>
<evidence type="ECO:0000256" key="3">
    <source>
        <dbReference type="SAM" id="Phobius"/>
    </source>
</evidence>
<evidence type="ECO:0000313" key="5">
    <source>
        <dbReference type="Proteomes" id="UP000324800"/>
    </source>
</evidence>
<keyword evidence="2" id="KW-0677">Repeat</keyword>
<dbReference type="AlphaFoldDB" id="A0A5J4WA99"/>
<dbReference type="GO" id="GO:0005737">
    <property type="term" value="C:cytoplasm"/>
    <property type="evidence" value="ECO:0007669"/>
    <property type="project" value="TreeGrafter"/>
</dbReference>
<dbReference type="OrthoDB" id="676979at2759"/>
<dbReference type="EMBL" id="SNRW01002735">
    <property type="protein sequence ID" value="KAA6391868.1"/>
    <property type="molecule type" value="Genomic_DNA"/>
</dbReference>
<name>A0A5J4WA99_9EUKA</name>
<sequence>RPFLLDGLKFDFRIYVLISSVAPLEIWLGREGLARFCTKKYDKKNFTVLFFMLTIIRFLMHLVLFRIMGQTHSDYMHAGTLAFQNESITAIPQISFPKAEILNISGNLISDLPKIHEQIPNLRTLNCERNLFTAIPSLENCSHLQILNLSFNRIENVIHQIIPTVREIIMRENKIKKIPHDLGILFPHMEHFILQRNRLKSLPDIRSNTLRIFNAEINEIDSLYHVLFCEQLERLEMNLNCIKRLDFVEETNLNKLYYFDLRMNYIEEITQQALQKMPQLQELLLTHNEITFLPSDIGTLIPELHVLWCGENRLFELPNSLMQLKNLNQLYVASNHIVKCPPLQRDGESLRVNLNDNMLTQMPKLSKDVTLFMIDKNRITFIEEFPNNSLIQLFSARFNAIENIPESLC</sequence>
<keyword evidence="3" id="KW-0812">Transmembrane</keyword>
<dbReference type="Gene3D" id="3.80.10.10">
    <property type="entry name" value="Ribonuclease Inhibitor"/>
    <property type="match status" value="2"/>
</dbReference>
<evidence type="ECO:0000256" key="1">
    <source>
        <dbReference type="ARBA" id="ARBA00022614"/>
    </source>
</evidence>
<dbReference type="InterPro" id="IPR001611">
    <property type="entry name" value="Leu-rich_rpt"/>
</dbReference>
<dbReference type="InterPro" id="IPR032675">
    <property type="entry name" value="LRR_dom_sf"/>
</dbReference>
<comment type="caution">
    <text evidence="4">The sequence shown here is derived from an EMBL/GenBank/DDBJ whole genome shotgun (WGS) entry which is preliminary data.</text>
</comment>
<feature type="non-terminal residue" evidence="4">
    <location>
        <position position="1"/>
    </location>
</feature>
<dbReference type="SMART" id="SM00369">
    <property type="entry name" value="LRR_TYP"/>
    <property type="match status" value="5"/>
</dbReference>
<evidence type="ECO:0000256" key="2">
    <source>
        <dbReference type="ARBA" id="ARBA00022737"/>
    </source>
</evidence>
<reference evidence="4 5" key="1">
    <citation type="submission" date="2019-03" db="EMBL/GenBank/DDBJ databases">
        <title>Single cell metagenomics reveals metabolic interactions within the superorganism composed of flagellate Streblomastix strix and complex community of Bacteroidetes bacteria on its surface.</title>
        <authorList>
            <person name="Treitli S.C."/>
            <person name="Kolisko M."/>
            <person name="Husnik F."/>
            <person name="Keeling P."/>
            <person name="Hampl V."/>
        </authorList>
    </citation>
    <scope>NUCLEOTIDE SEQUENCE [LARGE SCALE GENOMIC DNA]</scope>
    <source>
        <strain evidence="4">ST1C</strain>
    </source>
</reference>
<protein>
    <submittedName>
        <fullName evidence="4">Uncharacterized protein</fullName>
    </submittedName>
</protein>
<keyword evidence="3" id="KW-1133">Transmembrane helix</keyword>
<proteinExistence type="predicted"/>
<evidence type="ECO:0000313" key="4">
    <source>
        <dbReference type="EMBL" id="KAA6391868.1"/>
    </source>
</evidence>
<dbReference type="InterPro" id="IPR003591">
    <property type="entry name" value="Leu-rich_rpt_typical-subtyp"/>
</dbReference>
<keyword evidence="3" id="KW-0472">Membrane</keyword>
<dbReference type="PANTHER" id="PTHR48051:SF1">
    <property type="entry name" value="RAS SUPPRESSOR PROTEIN 1"/>
    <property type="match status" value="1"/>
</dbReference>
<accession>A0A5J4WA99</accession>
<gene>
    <name evidence="4" type="ORF">EZS28_012604</name>
</gene>
<dbReference type="PROSITE" id="PS51221">
    <property type="entry name" value="TTL"/>
    <property type="match status" value="1"/>
</dbReference>
<keyword evidence="1" id="KW-0433">Leucine-rich repeat</keyword>